<keyword evidence="2" id="KW-1185">Reference proteome</keyword>
<proteinExistence type="predicted"/>
<name>A0AAX4JDC3_9MICR</name>
<reference evidence="1" key="1">
    <citation type="journal article" date="2024" name="BMC Genomics">
        <title>Functional annotation of a divergent genome using sequence and structure-based similarity.</title>
        <authorList>
            <person name="Svedberg D."/>
            <person name="Winiger R.R."/>
            <person name="Berg A."/>
            <person name="Sharma H."/>
            <person name="Tellgren-Roth C."/>
            <person name="Debrunner-Vossbrinck B.A."/>
            <person name="Vossbrinck C.R."/>
            <person name="Barandun J."/>
        </authorList>
    </citation>
    <scope>NUCLEOTIDE SEQUENCE</scope>
    <source>
        <strain evidence="1">Illinois isolate</strain>
    </source>
</reference>
<protein>
    <submittedName>
        <fullName evidence="1">Uncharacterized protein</fullName>
    </submittedName>
</protein>
<gene>
    <name evidence="1" type="ORF">VNE69_07038</name>
</gene>
<evidence type="ECO:0000313" key="1">
    <source>
        <dbReference type="EMBL" id="WUR03969.1"/>
    </source>
</evidence>
<evidence type="ECO:0000313" key="2">
    <source>
        <dbReference type="Proteomes" id="UP001334084"/>
    </source>
</evidence>
<dbReference type="RefSeq" id="XP_065330114.1">
    <property type="nucleotide sequence ID" value="XM_065474042.1"/>
</dbReference>
<dbReference type="Proteomes" id="UP001334084">
    <property type="component" value="Chromosome 7"/>
</dbReference>
<dbReference type="KEGG" id="vnx:VNE69_07038"/>
<sequence>MKRDVILIARKSHCPQLYRVLSLLDDEFKIVYIDNDVVLNKYVKRVYNDQCPLIFSNNVYRGSGYEFILRADRRNVFKEWNKIRYK</sequence>
<dbReference type="EMBL" id="CP142732">
    <property type="protein sequence ID" value="WUR03969.1"/>
    <property type="molecule type" value="Genomic_DNA"/>
</dbReference>
<dbReference type="GeneID" id="90541794"/>
<accession>A0AAX4JDC3</accession>
<organism evidence="1 2">
    <name type="scientific">Vairimorpha necatrix</name>
    <dbReference type="NCBI Taxonomy" id="6039"/>
    <lineage>
        <taxon>Eukaryota</taxon>
        <taxon>Fungi</taxon>
        <taxon>Fungi incertae sedis</taxon>
        <taxon>Microsporidia</taxon>
        <taxon>Nosematidae</taxon>
        <taxon>Vairimorpha</taxon>
    </lineage>
</organism>
<dbReference type="AlphaFoldDB" id="A0AAX4JDC3"/>